<dbReference type="Pfam" id="PF01168">
    <property type="entry name" value="Ala_racemase_N"/>
    <property type="match status" value="1"/>
</dbReference>
<protein>
    <submittedName>
        <fullName evidence="6">Alanine racemase</fullName>
        <ecNumber evidence="6">5.1.1.1</ecNumber>
    </submittedName>
</protein>
<dbReference type="PRINTS" id="PR00992">
    <property type="entry name" value="ALARACEMASE"/>
</dbReference>
<dbReference type="SUPFAM" id="SSF51419">
    <property type="entry name" value="PLP-binding barrel"/>
    <property type="match status" value="1"/>
</dbReference>
<dbReference type="NCBIfam" id="TIGR00492">
    <property type="entry name" value="alr"/>
    <property type="match status" value="1"/>
</dbReference>
<keyword evidence="2 4" id="KW-0663">Pyridoxal phosphate</keyword>
<dbReference type="GO" id="GO:0030170">
    <property type="term" value="F:pyridoxal phosphate binding"/>
    <property type="evidence" value="ECO:0007669"/>
    <property type="project" value="TreeGrafter"/>
</dbReference>
<evidence type="ECO:0000256" key="1">
    <source>
        <dbReference type="ARBA" id="ARBA00001933"/>
    </source>
</evidence>
<dbReference type="AlphaFoldDB" id="A0A9D1KZD4"/>
<dbReference type="Proteomes" id="UP000824124">
    <property type="component" value="Unassembled WGS sequence"/>
</dbReference>
<proteinExistence type="predicted"/>
<dbReference type="SUPFAM" id="SSF50621">
    <property type="entry name" value="Alanine racemase C-terminal domain-like"/>
    <property type="match status" value="1"/>
</dbReference>
<organism evidence="6 7">
    <name type="scientific">Candidatus Avidehalobacter gallistercoris</name>
    <dbReference type="NCBI Taxonomy" id="2840694"/>
    <lineage>
        <taxon>Bacteria</taxon>
        <taxon>Bacillati</taxon>
        <taxon>Bacillota</taxon>
        <taxon>Clostridia</taxon>
        <taxon>Eubacteriales</taxon>
        <taxon>Peptococcaceae</taxon>
        <taxon>Peptococcaceae incertae sedis</taxon>
        <taxon>Candidatus Avidehalobacter</taxon>
    </lineage>
</organism>
<dbReference type="GO" id="GO:0005829">
    <property type="term" value="C:cytosol"/>
    <property type="evidence" value="ECO:0007669"/>
    <property type="project" value="TreeGrafter"/>
</dbReference>
<evidence type="ECO:0000259" key="5">
    <source>
        <dbReference type="SMART" id="SM01005"/>
    </source>
</evidence>
<dbReference type="InterPro" id="IPR011079">
    <property type="entry name" value="Ala_racemase_C"/>
</dbReference>
<feature type="domain" description="Alanine racemase C-terminal" evidence="5">
    <location>
        <begin position="239"/>
        <end position="368"/>
    </location>
</feature>
<name>A0A9D1KZD4_9FIRM</name>
<dbReference type="PANTHER" id="PTHR30511">
    <property type="entry name" value="ALANINE RACEMASE"/>
    <property type="match status" value="1"/>
</dbReference>
<evidence type="ECO:0000313" key="7">
    <source>
        <dbReference type="Proteomes" id="UP000824124"/>
    </source>
</evidence>
<reference evidence="6" key="1">
    <citation type="submission" date="2020-10" db="EMBL/GenBank/DDBJ databases">
        <authorList>
            <person name="Gilroy R."/>
        </authorList>
    </citation>
    <scope>NUCLEOTIDE SEQUENCE</scope>
    <source>
        <strain evidence="6">2830</strain>
    </source>
</reference>
<comment type="caution">
    <text evidence="6">The sequence shown here is derived from an EMBL/GenBank/DDBJ whole genome shotgun (WGS) entry which is preliminary data.</text>
</comment>
<evidence type="ECO:0000256" key="3">
    <source>
        <dbReference type="ARBA" id="ARBA00023235"/>
    </source>
</evidence>
<gene>
    <name evidence="6" type="primary">alr</name>
    <name evidence="6" type="ORF">IAB00_04380</name>
</gene>
<accession>A0A9D1KZD4</accession>
<evidence type="ECO:0000256" key="2">
    <source>
        <dbReference type="ARBA" id="ARBA00022898"/>
    </source>
</evidence>
<dbReference type="Pfam" id="PF00842">
    <property type="entry name" value="Ala_racemase_C"/>
    <property type="match status" value="1"/>
</dbReference>
<dbReference type="SMART" id="SM01005">
    <property type="entry name" value="Ala_racemase_C"/>
    <property type="match status" value="1"/>
</dbReference>
<dbReference type="EMBL" id="DVMH01000022">
    <property type="protein sequence ID" value="HIU10470.1"/>
    <property type="molecule type" value="Genomic_DNA"/>
</dbReference>
<dbReference type="InterPro" id="IPR029066">
    <property type="entry name" value="PLP-binding_barrel"/>
</dbReference>
<dbReference type="InterPro" id="IPR000821">
    <property type="entry name" value="Ala_racemase"/>
</dbReference>
<dbReference type="InterPro" id="IPR001608">
    <property type="entry name" value="Ala_racemase_N"/>
</dbReference>
<keyword evidence="3 6" id="KW-0413">Isomerase</keyword>
<dbReference type="InterPro" id="IPR009006">
    <property type="entry name" value="Ala_racemase/Decarboxylase_C"/>
</dbReference>
<dbReference type="Gene3D" id="2.40.37.10">
    <property type="entry name" value="Lyase, Ornithine Decarboxylase, Chain A, domain 1"/>
    <property type="match status" value="1"/>
</dbReference>
<dbReference type="Gene3D" id="3.20.20.10">
    <property type="entry name" value="Alanine racemase"/>
    <property type="match status" value="1"/>
</dbReference>
<dbReference type="FunFam" id="3.20.20.10:FF:000002">
    <property type="entry name" value="Alanine racemase"/>
    <property type="match status" value="1"/>
</dbReference>
<dbReference type="EC" id="5.1.1.1" evidence="6"/>
<sequence length="387" mass="41485">MSVVPEGLSHWIEVDLDKLAANFSAVQDLVQTPVIAVVKNDAYGFGAVECAKTFVAAGAAMLAVTTLSEALELREAGITAPVLVFLPPQADEAAYFAEYGLTATLDGIDTLQRLAATPGLACHLKLNTGMNRFGANMSELPELLRALADCSNVRLTGVYSHLATALEHDEAFARQQLAEFSRQRELIMQAGFKGVCFHLANSAGALKFPAARFDAVRLGSVLYAQLNLARQFGVTLAEPFCAKAKVAAVRELAPGDTVGYGREFAAKRSMQVAVVPFGYGDGFGVQAGARPITVKDSVQTLSRNLGKLALGRYHRFVYYQDKTLEVLGRVAMQTLLCDCTGLDIKVGDVVKVPLRRTAASARIPRVYLRSGAVCAVRSPLAAVFRRG</sequence>
<reference evidence="6" key="2">
    <citation type="journal article" date="2021" name="PeerJ">
        <title>Extensive microbial diversity within the chicken gut microbiome revealed by metagenomics and culture.</title>
        <authorList>
            <person name="Gilroy R."/>
            <person name="Ravi A."/>
            <person name="Getino M."/>
            <person name="Pursley I."/>
            <person name="Horton D.L."/>
            <person name="Alikhan N.F."/>
            <person name="Baker D."/>
            <person name="Gharbi K."/>
            <person name="Hall N."/>
            <person name="Watson M."/>
            <person name="Adriaenssens E.M."/>
            <person name="Foster-Nyarko E."/>
            <person name="Jarju S."/>
            <person name="Secka A."/>
            <person name="Antonio M."/>
            <person name="Oren A."/>
            <person name="Chaudhuri R.R."/>
            <person name="La Ragione R."/>
            <person name="Hildebrand F."/>
            <person name="Pallen M.J."/>
        </authorList>
    </citation>
    <scope>NUCLEOTIDE SEQUENCE</scope>
    <source>
        <strain evidence="6">2830</strain>
    </source>
</reference>
<dbReference type="GO" id="GO:0008784">
    <property type="term" value="F:alanine racemase activity"/>
    <property type="evidence" value="ECO:0007669"/>
    <property type="project" value="UniProtKB-EC"/>
</dbReference>
<evidence type="ECO:0000313" key="6">
    <source>
        <dbReference type="EMBL" id="HIU10470.1"/>
    </source>
</evidence>
<feature type="modified residue" description="N6-(pyridoxal phosphate)lysine" evidence="4">
    <location>
        <position position="39"/>
    </location>
</feature>
<comment type="cofactor">
    <cofactor evidence="1 4">
        <name>pyridoxal 5'-phosphate</name>
        <dbReference type="ChEBI" id="CHEBI:597326"/>
    </cofactor>
</comment>
<dbReference type="PANTHER" id="PTHR30511:SF0">
    <property type="entry name" value="ALANINE RACEMASE, CATABOLIC-RELATED"/>
    <property type="match status" value="1"/>
</dbReference>
<evidence type="ECO:0000256" key="4">
    <source>
        <dbReference type="PIRSR" id="PIRSR600821-50"/>
    </source>
</evidence>
<dbReference type="CDD" id="cd00430">
    <property type="entry name" value="PLPDE_III_AR"/>
    <property type="match status" value="1"/>
</dbReference>
<dbReference type="GO" id="GO:0030632">
    <property type="term" value="P:D-alanine biosynthetic process"/>
    <property type="evidence" value="ECO:0007669"/>
    <property type="project" value="TreeGrafter"/>
</dbReference>